<evidence type="ECO:0000313" key="2">
    <source>
        <dbReference type="Proteomes" id="UP000623967"/>
    </source>
</evidence>
<name>A0ABS1TK03_9BACI</name>
<organism evidence="1 2">
    <name type="scientific">Neobacillus paridis</name>
    <dbReference type="NCBI Taxonomy" id="2803862"/>
    <lineage>
        <taxon>Bacteria</taxon>
        <taxon>Bacillati</taxon>
        <taxon>Bacillota</taxon>
        <taxon>Bacilli</taxon>
        <taxon>Bacillales</taxon>
        <taxon>Bacillaceae</taxon>
        <taxon>Neobacillus</taxon>
    </lineage>
</organism>
<dbReference type="EMBL" id="JAESWB010000025">
    <property type="protein sequence ID" value="MBL4951089.1"/>
    <property type="molecule type" value="Genomic_DNA"/>
</dbReference>
<comment type="caution">
    <text evidence="1">The sequence shown here is derived from an EMBL/GenBank/DDBJ whole genome shotgun (WGS) entry which is preliminary data.</text>
</comment>
<dbReference type="Proteomes" id="UP000623967">
    <property type="component" value="Unassembled WGS sequence"/>
</dbReference>
<evidence type="ECO:0000313" key="1">
    <source>
        <dbReference type="EMBL" id="MBL4951089.1"/>
    </source>
</evidence>
<proteinExistence type="predicted"/>
<gene>
    <name evidence="1" type="ORF">JK635_02390</name>
</gene>
<accession>A0ABS1TK03</accession>
<keyword evidence="2" id="KW-1185">Reference proteome</keyword>
<evidence type="ECO:0008006" key="3">
    <source>
        <dbReference type="Google" id="ProtNLM"/>
    </source>
</evidence>
<sequence>MDKFLNMKTFDICWNCGKEHDSTNQSPFEYGVKCECGGYVVSPSGKVQIKTVPIVHVYQMNEYDAVAAESVEQAIEYYSQFEPLDEEDIENIEVVPMDYQVWDDEERTKKISIREIIENEWKGEPFIAFSTEY</sequence>
<reference evidence="1 2" key="1">
    <citation type="submission" date="2021-01" db="EMBL/GenBank/DDBJ databases">
        <title>Genome public.</title>
        <authorList>
            <person name="Liu C."/>
            <person name="Sun Q."/>
        </authorList>
    </citation>
    <scope>NUCLEOTIDE SEQUENCE [LARGE SCALE GENOMIC DNA]</scope>
    <source>
        <strain evidence="1 2">YIM B02564</strain>
    </source>
</reference>
<dbReference type="RefSeq" id="WP_202652069.1">
    <property type="nucleotide sequence ID" value="NZ_JAESWB010000025.1"/>
</dbReference>
<protein>
    <recommendedName>
        <fullName evidence="3">Phage protein</fullName>
    </recommendedName>
</protein>